<feature type="active site" description="Proton donor/acceptor" evidence="6">
    <location>
        <position position="148"/>
    </location>
</feature>
<evidence type="ECO:0000313" key="8">
    <source>
        <dbReference type="EMBL" id="VEJ35615.1"/>
    </source>
</evidence>
<dbReference type="HAMAP" id="MF_00020">
    <property type="entry name" value="Acetate_kinase"/>
    <property type="match status" value="1"/>
</dbReference>
<comment type="similarity">
    <text evidence="1 6 7">Belongs to the acetokinase family.</text>
</comment>
<dbReference type="PROSITE" id="PS01075">
    <property type="entry name" value="ACETATE_KINASE_1"/>
    <property type="match status" value="1"/>
</dbReference>
<evidence type="ECO:0000256" key="1">
    <source>
        <dbReference type="ARBA" id="ARBA00008748"/>
    </source>
</evidence>
<evidence type="ECO:0000256" key="7">
    <source>
        <dbReference type="RuleBase" id="RU003835"/>
    </source>
</evidence>
<dbReference type="EMBL" id="LR134523">
    <property type="protein sequence ID" value="VEJ35615.1"/>
    <property type="molecule type" value="Genomic_DNA"/>
</dbReference>
<dbReference type="InterPro" id="IPR023865">
    <property type="entry name" value="Aliphatic_acid_kinase_CS"/>
</dbReference>
<dbReference type="CDD" id="cd24010">
    <property type="entry name" value="ASKHA_NBD_AcK_PK"/>
    <property type="match status" value="1"/>
</dbReference>
<comment type="subcellular location">
    <subcellularLocation>
        <location evidence="6">Cytoplasm</location>
    </subcellularLocation>
</comment>
<dbReference type="GO" id="GO:0005737">
    <property type="term" value="C:cytoplasm"/>
    <property type="evidence" value="ECO:0007669"/>
    <property type="project" value="UniProtKB-SubCell"/>
</dbReference>
<keyword evidence="9" id="KW-1185">Reference proteome</keyword>
<feature type="binding site" evidence="6">
    <location>
        <position position="384"/>
    </location>
    <ligand>
        <name>Mg(2+)</name>
        <dbReference type="ChEBI" id="CHEBI:18420"/>
    </ligand>
</feature>
<feature type="binding site" evidence="6">
    <location>
        <begin position="331"/>
        <end position="335"/>
    </location>
    <ligand>
        <name>ATP</name>
        <dbReference type="ChEBI" id="CHEBI:30616"/>
    </ligand>
</feature>
<dbReference type="GO" id="GO:0006085">
    <property type="term" value="P:acetyl-CoA biosynthetic process"/>
    <property type="evidence" value="ECO:0007669"/>
    <property type="project" value="UniProtKB-UniRule"/>
</dbReference>
<accession>A0A448V1Q5</accession>
<dbReference type="InterPro" id="IPR043129">
    <property type="entry name" value="ATPase_NBD"/>
</dbReference>
<dbReference type="PANTHER" id="PTHR21060">
    <property type="entry name" value="ACETATE KINASE"/>
    <property type="match status" value="1"/>
</dbReference>
<evidence type="ECO:0000256" key="4">
    <source>
        <dbReference type="ARBA" id="ARBA00022777"/>
    </source>
</evidence>
<dbReference type="Gene3D" id="3.30.420.40">
    <property type="match status" value="2"/>
</dbReference>
<keyword evidence="6" id="KW-0479">Metal-binding</keyword>
<dbReference type="PANTHER" id="PTHR21060:SF15">
    <property type="entry name" value="ACETATE KINASE-RELATED"/>
    <property type="match status" value="1"/>
</dbReference>
<dbReference type="EC" id="2.7.2.1" evidence="6"/>
<dbReference type="Proteomes" id="UP000269544">
    <property type="component" value="Chromosome"/>
</dbReference>
<comment type="function">
    <text evidence="6">Catalyzes the formation of acetyl phosphate from acetate and ATP. Can also catalyze the reverse reaction.</text>
</comment>
<comment type="subunit">
    <text evidence="6">Homodimer.</text>
</comment>
<feature type="site" description="Transition state stabilizer" evidence="6">
    <location>
        <position position="241"/>
    </location>
</feature>
<keyword evidence="4 6" id="KW-0418">Kinase</keyword>
<keyword evidence="6" id="KW-0460">Magnesium</keyword>
<feature type="binding site" evidence="6">
    <location>
        <position position="14"/>
    </location>
    <ligand>
        <name>ATP</name>
        <dbReference type="ChEBI" id="CHEBI:30616"/>
    </ligand>
</feature>
<keyword evidence="3 6" id="KW-0547">Nucleotide-binding</keyword>
<dbReference type="UniPathway" id="UPA00340">
    <property type="reaction ID" value="UER00458"/>
</dbReference>
<sequence length="396" mass="43389">MNILVINCGSSSLKYQLIDMKDEKVLAKGLAERIGIEGGRVKYEAEGHDEVVIEETLADHKAALKIVLDSLKHEEYGAVKSLDEIDAVGHRVVHGGEDFAESVVIDEKVMKVVNDNVEIAPLHNPPNIIGIEACREIMGDVPMVAVFDTAFHQTIPAVNYIYALPYEYYEKYKVRRFGFHGTSHQYITERAAKMLGKDLDDVNLITCHLGNGSSISAVIGGKCYDTSMGFTPLEGLAMGTRTGDMDPAIVPFIMEKEKLTPDEMSSVMNKKSGVLGISGVSSDFRDLEEAAEEGNDRAQLALDIFENRVRKYIGAYLTEMDHCDGIIFTAGVGENSITTRERVAAGLKSLGIKLDAEKNDMRGKEAIVSAQDSSIPLLVIPTNEELMIAMETARLV</sequence>
<evidence type="ECO:0000256" key="5">
    <source>
        <dbReference type="ARBA" id="ARBA00022840"/>
    </source>
</evidence>
<proteinExistence type="inferred from homology"/>
<evidence type="ECO:0000256" key="6">
    <source>
        <dbReference type="HAMAP-Rule" id="MF_00020"/>
    </source>
</evidence>
<dbReference type="GO" id="GO:0005524">
    <property type="term" value="F:ATP binding"/>
    <property type="evidence" value="ECO:0007669"/>
    <property type="project" value="UniProtKB-KW"/>
</dbReference>
<comment type="catalytic activity">
    <reaction evidence="6">
        <text>acetate + ATP = acetyl phosphate + ADP</text>
        <dbReference type="Rhea" id="RHEA:11352"/>
        <dbReference type="ChEBI" id="CHEBI:22191"/>
        <dbReference type="ChEBI" id="CHEBI:30089"/>
        <dbReference type="ChEBI" id="CHEBI:30616"/>
        <dbReference type="ChEBI" id="CHEBI:456216"/>
        <dbReference type="EC" id="2.7.2.1"/>
    </reaction>
</comment>
<organism evidence="8 9">
    <name type="scientific">Aedoeadaptatus ivorii</name>
    <dbReference type="NCBI Taxonomy" id="54006"/>
    <lineage>
        <taxon>Bacteria</taxon>
        <taxon>Bacillati</taxon>
        <taxon>Bacillota</taxon>
        <taxon>Tissierellia</taxon>
        <taxon>Tissierellales</taxon>
        <taxon>Peptoniphilaceae</taxon>
        <taxon>Aedoeadaptatus</taxon>
    </lineage>
</organism>
<evidence type="ECO:0000313" key="9">
    <source>
        <dbReference type="Proteomes" id="UP000269544"/>
    </source>
</evidence>
<evidence type="ECO:0000256" key="3">
    <source>
        <dbReference type="ARBA" id="ARBA00022741"/>
    </source>
</evidence>
<dbReference type="RefSeq" id="WP_126465390.1">
    <property type="nucleotide sequence ID" value="NZ_LR134523.1"/>
</dbReference>
<reference evidence="8 9" key="1">
    <citation type="submission" date="2018-12" db="EMBL/GenBank/DDBJ databases">
        <authorList>
            <consortium name="Pathogen Informatics"/>
        </authorList>
    </citation>
    <scope>NUCLEOTIDE SEQUENCE [LARGE SCALE GENOMIC DNA]</scope>
    <source>
        <strain evidence="8 9">NCTC13079</strain>
    </source>
</reference>
<feature type="binding site" evidence="6">
    <location>
        <begin position="283"/>
        <end position="285"/>
    </location>
    <ligand>
        <name>ATP</name>
        <dbReference type="ChEBI" id="CHEBI:30616"/>
    </ligand>
</feature>
<comment type="pathway">
    <text evidence="6">Metabolic intermediate biosynthesis; acetyl-CoA biosynthesis; acetyl-CoA from acetate: step 1/2.</text>
</comment>
<dbReference type="PROSITE" id="PS01076">
    <property type="entry name" value="ACETATE_KINASE_2"/>
    <property type="match status" value="1"/>
</dbReference>
<dbReference type="OrthoDB" id="9802453at2"/>
<comment type="cofactor">
    <cofactor evidence="6">
        <name>Mg(2+)</name>
        <dbReference type="ChEBI" id="CHEBI:18420"/>
    </cofactor>
    <cofactor evidence="6">
        <name>Mn(2+)</name>
        <dbReference type="ChEBI" id="CHEBI:29035"/>
    </cofactor>
    <text evidence="6">Mg(2+). Can also accept Mn(2+).</text>
</comment>
<keyword evidence="6" id="KW-0963">Cytoplasm</keyword>
<keyword evidence="5 6" id="KW-0067">ATP-binding</keyword>
<dbReference type="GO" id="GO:0006083">
    <property type="term" value="P:acetate metabolic process"/>
    <property type="evidence" value="ECO:0007669"/>
    <property type="project" value="TreeGrafter"/>
</dbReference>
<dbReference type="GO" id="GO:0008776">
    <property type="term" value="F:acetate kinase activity"/>
    <property type="evidence" value="ECO:0007669"/>
    <property type="project" value="UniProtKB-UniRule"/>
</dbReference>
<dbReference type="InterPro" id="IPR000890">
    <property type="entry name" value="Aliphatic_acid_kin_short-chain"/>
</dbReference>
<dbReference type="PIRSF" id="PIRSF000722">
    <property type="entry name" value="Acetate_prop_kin"/>
    <property type="match status" value="1"/>
</dbReference>
<feature type="binding site" evidence="6">
    <location>
        <position position="91"/>
    </location>
    <ligand>
        <name>substrate</name>
    </ligand>
</feature>
<dbReference type="GO" id="GO:0000287">
    <property type="term" value="F:magnesium ion binding"/>
    <property type="evidence" value="ECO:0007669"/>
    <property type="project" value="UniProtKB-UniRule"/>
</dbReference>
<evidence type="ECO:0000256" key="2">
    <source>
        <dbReference type="ARBA" id="ARBA00022679"/>
    </source>
</evidence>
<feature type="binding site" evidence="6">
    <location>
        <position position="7"/>
    </location>
    <ligand>
        <name>Mg(2+)</name>
        <dbReference type="ChEBI" id="CHEBI:18420"/>
    </ligand>
</feature>
<dbReference type="InterPro" id="IPR004372">
    <property type="entry name" value="Ac/propionate_kinase"/>
</dbReference>
<protein>
    <recommendedName>
        <fullName evidence="6">Acetate kinase</fullName>
        <ecNumber evidence="6">2.7.2.1</ecNumber>
    </recommendedName>
    <alternativeName>
        <fullName evidence="6">Acetokinase</fullName>
    </alternativeName>
</protein>
<name>A0A448V1Q5_9FIRM</name>
<dbReference type="SUPFAM" id="SSF53067">
    <property type="entry name" value="Actin-like ATPase domain"/>
    <property type="match status" value="2"/>
</dbReference>
<dbReference type="AlphaFoldDB" id="A0A448V1Q5"/>
<gene>
    <name evidence="6 8" type="primary">ackA</name>
    <name evidence="8" type="ORF">NCTC13079_00786</name>
</gene>
<dbReference type="PRINTS" id="PR00471">
    <property type="entry name" value="ACETATEKNASE"/>
</dbReference>
<dbReference type="KEGG" id="piv:NCTC13079_00786"/>
<keyword evidence="2 6" id="KW-0808">Transferase</keyword>
<feature type="binding site" evidence="6">
    <location>
        <begin position="208"/>
        <end position="212"/>
    </location>
    <ligand>
        <name>ATP</name>
        <dbReference type="ChEBI" id="CHEBI:30616"/>
    </ligand>
</feature>
<dbReference type="Pfam" id="PF00871">
    <property type="entry name" value="Acetate_kinase"/>
    <property type="match status" value="1"/>
</dbReference>
<dbReference type="NCBIfam" id="TIGR00016">
    <property type="entry name" value="ackA"/>
    <property type="match status" value="1"/>
</dbReference>
<feature type="site" description="Transition state stabilizer" evidence="6">
    <location>
        <position position="180"/>
    </location>
</feature>